<dbReference type="PANTHER" id="PTHR43179">
    <property type="entry name" value="RHAMNOSYLTRANSFERASE WBBL"/>
    <property type="match status" value="1"/>
</dbReference>
<dbReference type="InterPro" id="IPR029044">
    <property type="entry name" value="Nucleotide-diphossugar_trans"/>
</dbReference>
<evidence type="ECO:0000313" key="7">
    <source>
        <dbReference type="Proteomes" id="UP001160882"/>
    </source>
</evidence>
<comment type="caution">
    <text evidence="6">The sequence shown here is derived from an EMBL/GenBank/DDBJ whole genome shotgun (WGS) entry which is preliminary data.</text>
</comment>
<accession>A0AA42RVL7</accession>
<dbReference type="AlphaFoldDB" id="A0AA42RVL7"/>
<evidence type="ECO:0000259" key="5">
    <source>
        <dbReference type="Pfam" id="PF00535"/>
    </source>
</evidence>
<keyword evidence="2" id="KW-1003">Cell membrane</keyword>
<name>A0AA42RVL7_9PSED</name>
<dbReference type="Pfam" id="PF00535">
    <property type="entry name" value="Glycos_transf_2"/>
    <property type="match status" value="1"/>
</dbReference>
<gene>
    <name evidence="6" type="ORF">N5I14_10435</name>
</gene>
<evidence type="ECO:0000256" key="1">
    <source>
        <dbReference type="ARBA" id="ARBA00006739"/>
    </source>
</evidence>
<dbReference type="SUPFAM" id="SSF53448">
    <property type="entry name" value="Nucleotide-diphospho-sugar transferases"/>
    <property type="match status" value="1"/>
</dbReference>
<evidence type="ECO:0000313" key="6">
    <source>
        <dbReference type="EMBL" id="MDH1630661.1"/>
    </source>
</evidence>
<keyword evidence="2" id="KW-0997">Cell inner membrane</keyword>
<dbReference type="PANTHER" id="PTHR43179:SF12">
    <property type="entry name" value="GALACTOFURANOSYLTRANSFERASE GLFT2"/>
    <property type="match status" value="1"/>
</dbReference>
<keyword evidence="4" id="KW-0808">Transferase</keyword>
<dbReference type="Proteomes" id="UP001160882">
    <property type="component" value="Unassembled WGS sequence"/>
</dbReference>
<keyword evidence="3" id="KW-0328">Glycosyltransferase</keyword>
<evidence type="ECO:0000256" key="4">
    <source>
        <dbReference type="ARBA" id="ARBA00022679"/>
    </source>
</evidence>
<feature type="domain" description="Glycosyltransferase 2-like" evidence="5">
    <location>
        <begin position="30"/>
        <end position="190"/>
    </location>
</feature>
<dbReference type="InterPro" id="IPR001173">
    <property type="entry name" value="Glyco_trans_2-like"/>
</dbReference>
<evidence type="ECO:0000256" key="2">
    <source>
        <dbReference type="ARBA" id="ARBA00022519"/>
    </source>
</evidence>
<dbReference type="CDD" id="cd02526">
    <property type="entry name" value="GT2_RfbF_like"/>
    <property type="match status" value="1"/>
</dbReference>
<keyword evidence="2" id="KW-0472">Membrane</keyword>
<organism evidence="6 7">
    <name type="scientific">Pseudomonas mosselii</name>
    <dbReference type="NCBI Taxonomy" id="78327"/>
    <lineage>
        <taxon>Bacteria</taxon>
        <taxon>Pseudomonadati</taxon>
        <taxon>Pseudomonadota</taxon>
        <taxon>Gammaproteobacteria</taxon>
        <taxon>Pseudomonadales</taxon>
        <taxon>Pseudomonadaceae</taxon>
        <taxon>Pseudomonas</taxon>
    </lineage>
</organism>
<dbReference type="Gene3D" id="3.90.550.10">
    <property type="entry name" value="Spore Coat Polysaccharide Biosynthesis Protein SpsA, Chain A"/>
    <property type="match status" value="1"/>
</dbReference>
<dbReference type="GO" id="GO:0016757">
    <property type="term" value="F:glycosyltransferase activity"/>
    <property type="evidence" value="ECO:0007669"/>
    <property type="project" value="UniProtKB-KW"/>
</dbReference>
<dbReference type="RefSeq" id="WP_280081757.1">
    <property type="nucleotide sequence ID" value="NZ_JAOCGG010000016.1"/>
</dbReference>
<sequence length="316" mass="34656">MSSVERLGERLENTAVPGVGAVVVLYRPDQALLQLLVASVAGQVRAVYVIDNTPGGQREDYGTMLDAPGIVYHPLHDNLGIATAHNRGIELARRDGLSHVLLMDQDSELEPETVARLLRHEARLLEGGATVAAVGPVFIDDKTGDPAPAIVPGLFGPRKAPIDLAAMEPVRSTYIIASGSLIRLSVLERIGGMQDNLFIDFVDIEWGERAAQEGYGCYLVPSVTMKHSIGDEFVTLLGRRVLLHSDFRNYFIVRNAVFLALWSSLSISTRLQLVLKVPYYLCCYSWYSAKRASALRLLLGAVKDGLLKRMGKGRFQ</sequence>
<comment type="similarity">
    <text evidence="1">Belongs to the glycosyltransferase 2 family.</text>
</comment>
<protein>
    <submittedName>
        <fullName evidence="6">Glycosyltransferase family 2 protein</fullName>
    </submittedName>
</protein>
<evidence type="ECO:0000256" key="3">
    <source>
        <dbReference type="ARBA" id="ARBA00022676"/>
    </source>
</evidence>
<reference evidence="6" key="1">
    <citation type="submission" date="2022-09" db="EMBL/GenBank/DDBJ databases">
        <title>Intensive care unit water sources are persistently colonized with multi-drug resistant bacteria and are the site of extensive horizontal gene transfer of antibiotic resistance genes.</title>
        <authorList>
            <person name="Diorio-Toth L."/>
        </authorList>
    </citation>
    <scope>NUCLEOTIDE SEQUENCE</scope>
    <source>
        <strain evidence="6">GD03782</strain>
    </source>
</reference>
<proteinExistence type="inferred from homology"/>
<dbReference type="EMBL" id="JAOCGG010000016">
    <property type="protein sequence ID" value="MDH1630661.1"/>
    <property type="molecule type" value="Genomic_DNA"/>
</dbReference>